<dbReference type="EMBL" id="VDLX02000032">
    <property type="protein sequence ID" value="KAB8184730.1"/>
    <property type="molecule type" value="Genomic_DNA"/>
</dbReference>
<evidence type="ECO:0000313" key="2">
    <source>
        <dbReference type="Proteomes" id="UP000312512"/>
    </source>
</evidence>
<sequence length="110" mass="11822">MHDEREALPAPAAGERLSIYALPENTAHESGHTAADYTLSAAAQQRIADGVPGEHAGRLRPPVGAVHRLVHRARPHPGLGNRRTAVIGEIDHGTAEDWNARFCNRLIAVS</sequence>
<dbReference type="AlphaFoldDB" id="A0A5C4V139"/>
<evidence type="ECO:0000313" key="1">
    <source>
        <dbReference type="EMBL" id="KAB8184730.1"/>
    </source>
</evidence>
<reference evidence="1 2" key="1">
    <citation type="submission" date="2019-10" db="EMBL/GenBank/DDBJ databases">
        <title>Nonomuraea sp. nov., isolated from Phyllanthus amarus.</title>
        <authorList>
            <person name="Klykleung N."/>
            <person name="Tanasupawat S."/>
        </authorList>
    </citation>
    <scope>NUCLEOTIDE SEQUENCE [LARGE SCALE GENOMIC DNA]</scope>
    <source>
        <strain evidence="1 2">PA1-10</strain>
    </source>
</reference>
<proteinExistence type="predicted"/>
<name>A0A5C4V139_9ACTN</name>
<dbReference type="RefSeq" id="WP_139637910.1">
    <property type="nucleotide sequence ID" value="NZ_VDLX02000032.1"/>
</dbReference>
<protein>
    <submittedName>
        <fullName evidence="1">Uncharacterized protein</fullName>
    </submittedName>
</protein>
<accession>A0A5C4V139</accession>
<comment type="caution">
    <text evidence="1">The sequence shown here is derived from an EMBL/GenBank/DDBJ whole genome shotgun (WGS) entry which is preliminary data.</text>
</comment>
<organism evidence="1 2">
    <name type="scientific">Nonomuraea phyllanthi</name>
    <dbReference type="NCBI Taxonomy" id="2219224"/>
    <lineage>
        <taxon>Bacteria</taxon>
        <taxon>Bacillati</taxon>
        <taxon>Actinomycetota</taxon>
        <taxon>Actinomycetes</taxon>
        <taxon>Streptosporangiales</taxon>
        <taxon>Streptosporangiaceae</taxon>
        <taxon>Nonomuraea</taxon>
    </lineage>
</organism>
<keyword evidence="2" id="KW-1185">Reference proteome</keyword>
<gene>
    <name evidence="1" type="ORF">FH608_048060</name>
</gene>
<dbReference type="Proteomes" id="UP000312512">
    <property type="component" value="Unassembled WGS sequence"/>
</dbReference>